<name>A0A940P6B2_9ENTE</name>
<dbReference type="Proteomes" id="UP000674938">
    <property type="component" value="Unassembled WGS sequence"/>
</dbReference>
<evidence type="ECO:0000313" key="2">
    <source>
        <dbReference type="Proteomes" id="UP000674938"/>
    </source>
</evidence>
<proteinExistence type="predicted"/>
<organism evidence="1 2">
    <name type="scientific">Vagococcus allomyrinae</name>
    <dbReference type="NCBI Taxonomy" id="2794353"/>
    <lineage>
        <taxon>Bacteria</taxon>
        <taxon>Bacillati</taxon>
        <taxon>Bacillota</taxon>
        <taxon>Bacilli</taxon>
        <taxon>Lactobacillales</taxon>
        <taxon>Enterococcaceae</taxon>
        <taxon>Vagococcus</taxon>
    </lineage>
</organism>
<evidence type="ECO:0000313" key="1">
    <source>
        <dbReference type="EMBL" id="MBP1042424.1"/>
    </source>
</evidence>
<dbReference type="AlphaFoldDB" id="A0A940P6B2"/>
<dbReference type="RefSeq" id="WP_209529592.1">
    <property type="nucleotide sequence ID" value="NZ_JAEEGA010000010.1"/>
</dbReference>
<dbReference type="EMBL" id="JAEEGA010000010">
    <property type="protein sequence ID" value="MBP1042424.1"/>
    <property type="molecule type" value="Genomic_DNA"/>
</dbReference>
<keyword evidence="2" id="KW-1185">Reference proteome</keyword>
<sequence>MPRTKSLFSEYNVYSLENLLREYLTNSQNEELSNEVVQVVKSAEMFQKGQYEKNNYIAPSKAYSFSVHALNLMTGTLSIEDIQQSISKGENSRITDEFIKNLLTIIGESLSTENSADNQLVFWG</sequence>
<reference evidence="1" key="1">
    <citation type="submission" date="2020-12" db="EMBL/GenBank/DDBJ databases">
        <title>Vagococcus allomyrinae sp. nov. and Enterococcus lavae sp. nov., isolated from the larvae of Allomyrina dichotoma.</title>
        <authorList>
            <person name="Lee S.D."/>
        </authorList>
    </citation>
    <scope>NUCLEOTIDE SEQUENCE</scope>
    <source>
        <strain evidence="1">BWB3-3</strain>
    </source>
</reference>
<gene>
    <name evidence="1" type="ORF">I6N95_15500</name>
</gene>
<comment type="caution">
    <text evidence="1">The sequence shown here is derived from an EMBL/GenBank/DDBJ whole genome shotgun (WGS) entry which is preliminary data.</text>
</comment>
<protein>
    <submittedName>
        <fullName evidence="1">Uncharacterized protein</fullName>
    </submittedName>
</protein>
<accession>A0A940P6B2</accession>